<evidence type="ECO:0000313" key="2">
    <source>
        <dbReference type="EMBL" id="RWR20977.1"/>
    </source>
</evidence>
<feature type="transmembrane region" description="Helical" evidence="1">
    <location>
        <begin position="12"/>
        <end position="33"/>
    </location>
</feature>
<evidence type="ECO:0000313" key="3">
    <source>
        <dbReference type="Proteomes" id="UP000285970"/>
    </source>
</evidence>
<feature type="transmembrane region" description="Helical" evidence="1">
    <location>
        <begin position="101"/>
        <end position="128"/>
    </location>
</feature>
<name>A0A3S3L0F0_9MICO</name>
<gene>
    <name evidence="2" type="ORF">D8Y23_04665</name>
</gene>
<dbReference type="RefSeq" id="WP_128217007.1">
    <property type="nucleotide sequence ID" value="NZ_RBZY01000012.1"/>
</dbReference>
<keyword evidence="1" id="KW-0812">Transmembrane</keyword>
<organism evidence="2 3">
    <name type="scientific">Microbacterium enclense</name>
    <dbReference type="NCBI Taxonomy" id="993073"/>
    <lineage>
        <taxon>Bacteria</taxon>
        <taxon>Bacillati</taxon>
        <taxon>Actinomycetota</taxon>
        <taxon>Actinomycetes</taxon>
        <taxon>Micrococcales</taxon>
        <taxon>Microbacteriaceae</taxon>
        <taxon>Microbacterium</taxon>
    </lineage>
</organism>
<sequence>MSNVLDVVIELFTWVGLGVGILLAVAALILYVADGTWVPVRAVVEDVDGHRVVRWFDEHGGVNEAPLSSHDDARIGSADMADIFARRGSSHRMRLTQTSPVVRFVALLAAGVLGLGVVAFAVSIVLLFTQG</sequence>
<keyword evidence="1" id="KW-0472">Membrane</keyword>
<keyword evidence="1" id="KW-1133">Transmembrane helix</keyword>
<protein>
    <submittedName>
        <fullName evidence="2">Uncharacterized protein</fullName>
    </submittedName>
</protein>
<accession>A0A3S3L0F0</accession>
<comment type="caution">
    <text evidence="2">The sequence shown here is derived from an EMBL/GenBank/DDBJ whole genome shotgun (WGS) entry which is preliminary data.</text>
</comment>
<evidence type="ECO:0000256" key="1">
    <source>
        <dbReference type="SAM" id="Phobius"/>
    </source>
</evidence>
<proteinExistence type="predicted"/>
<dbReference type="AlphaFoldDB" id="A0A3S3L0F0"/>
<reference evidence="2 3" key="1">
    <citation type="journal article" date="2018" name="Front. Microbiol.">
        <title>Novel Insights Into Bacterial Dimethylsulfoniopropionate Catabolism in the East China Sea.</title>
        <authorList>
            <person name="Liu J."/>
            <person name="Liu J."/>
            <person name="Zhang S.H."/>
            <person name="Liang J."/>
            <person name="Lin H."/>
            <person name="Song D."/>
            <person name="Yang G.P."/>
            <person name="Todd J.D."/>
            <person name="Zhang X.H."/>
        </authorList>
    </citation>
    <scope>NUCLEOTIDE SEQUENCE [LARGE SCALE GENOMIC DNA]</scope>
    <source>
        <strain evidence="2 3">ZYFD042</strain>
    </source>
</reference>
<dbReference type="OrthoDB" id="5079070at2"/>
<dbReference type="EMBL" id="RBZY01000012">
    <property type="protein sequence ID" value="RWR20977.1"/>
    <property type="molecule type" value="Genomic_DNA"/>
</dbReference>
<dbReference type="Proteomes" id="UP000285970">
    <property type="component" value="Unassembled WGS sequence"/>
</dbReference>